<evidence type="ECO:0000256" key="5">
    <source>
        <dbReference type="ARBA" id="ARBA00022723"/>
    </source>
</evidence>
<keyword evidence="8" id="KW-0460">Magnesium</keyword>
<dbReference type="PANTHER" id="PTHR33571:SF12">
    <property type="entry name" value="BSL3053 PROTEIN"/>
    <property type="match status" value="1"/>
</dbReference>
<keyword evidence="2" id="KW-1277">Toxin-antitoxin system</keyword>
<protein>
    <submittedName>
        <fullName evidence="11">Nucleotidyltransferase</fullName>
    </submittedName>
</protein>
<evidence type="ECO:0000256" key="3">
    <source>
        <dbReference type="ARBA" id="ARBA00022679"/>
    </source>
</evidence>
<keyword evidence="12" id="KW-1185">Reference proteome</keyword>
<evidence type="ECO:0000313" key="12">
    <source>
        <dbReference type="Proteomes" id="UP000188929"/>
    </source>
</evidence>
<proteinExistence type="inferred from homology"/>
<feature type="domain" description="Polymerase nucleotidyl transferase" evidence="10">
    <location>
        <begin position="15"/>
        <end position="91"/>
    </location>
</feature>
<evidence type="ECO:0000256" key="4">
    <source>
        <dbReference type="ARBA" id="ARBA00022695"/>
    </source>
</evidence>
<comment type="similarity">
    <text evidence="9">Belongs to the MntA antitoxin family.</text>
</comment>
<organism evidence="11 12">
    <name type="scientific">Pseudofrankia asymbiotica</name>
    <dbReference type="NCBI Taxonomy" id="1834516"/>
    <lineage>
        <taxon>Bacteria</taxon>
        <taxon>Bacillati</taxon>
        <taxon>Actinomycetota</taxon>
        <taxon>Actinomycetes</taxon>
        <taxon>Frankiales</taxon>
        <taxon>Frankiaceae</taxon>
        <taxon>Pseudofrankia</taxon>
    </lineage>
</organism>
<evidence type="ECO:0000256" key="6">
    <source>
        <dbReference type="ARBA" id="ARBA00022741"/>
    </source>
</evidence>
<dbReference type="STRING" id="1834516.BL253_24940"/>
<keyword evidence="4" id="KW-0548">Nucleotidyltransferase</keyword>
<evidence type="ECO:0000256" key="2">
    <source>
        <dbReference type="ARBA" id="ARBA00022649"/>
    </source>
</evidence>
<evidence type="ECO:0000256" key="7">
    <source>
        <dbReference type="ARBA" id="ARBA00022840"/>
    </source>
</evidence>
<dbReference type="CDD" id="cd05403">
    <property type="entry name" value="NT_KNTase_like"/>
    <property type="match status" value="1"/>
</dbReference>
<keyword evidence="3 11" id="KW-0808">Transferase</keyword>
<comment type="cofactor">
    <cofactor evidence="1">
        <name>Mg(2+)</name>
        <dbReference type="ChEBI" id="CHEBI:18420"/>
    </cofactor>
</comment>
<evidence type="ECO:0000256" key="1">
    <source>
        <dbReference type="ARBA" id="ARBA00001946"/>
    </source>
</evidence>
<keyword evidence="5" id="KW-0479">Metal-binding</keyword>
<dbReference type="Pfam" id="PF01909">
    <property type="entry name" value="NTP_transf_2"/>
    <property type="match status" value="1"/>
</dbReference>
<evidence type="ECO:0000259" key="10">
    <source>
        <dbReference type="Pfam" id="PF01909"/>
    </source>
</evidence>
<dbReference type="GO" id="GO:0016779">
    <property type="term" value="F:nucleotidyltransferase activity"/>
    <property type="evidence" value="ECO:0007669"/>
    <property type="project" value="UniProtKB-KW"/>
</dbReference>
<dbReference type="InterPro" id="IPR002934">
    <property type="entry name" value="Polymerase_NTP_transf_dom"/>
</dbReference>
<dbReference type="GO" id="GO:0005524">
    <property type="term" value="F:ATP binding"/>
    <property type="evidence" value="ECO:0007669"/>
    <property type="project" value="UniProtKB-KW"/>
</dbReference>
<sequence length="99" mass="10872">MTLDEIQALRPRLAALCRRYGIAELAVFGSVARGSAGPTSDVDILYVRAPGNDLGMSYFDLQDDLEKLFGRPVDLVAKDGLHRVIRDEVLHDAQVLYAA</sequence>
<evidence type="ECO:0000313" key="11">
    <source>
        <dbReference type="EMBL" id="ONH26431.1"/>
    </source>
</evidence>
<dbReference type="PANTHER" id="PTHR33571">
    <property type="entry name" value="SSL8005 PROTEIN"/>
    <property type="match status" value="1"/>
</dbReference>
<keyword evidence="6" id="KW-0547">Nucleotide-binding</keyword>
<accession>A0A1V2I5J3</accession>
<reference evidence="12" key="1">
    <citation type="submission" date="2016-10" db="EMBL/GenBank/DDBJ databases">
        <title>Frankia sp. NRRL B-16386 Genome sequencing.</title>
        <authorList>
            <person name="Ghodhbane-Gtari F."/>
            <person name="Swanson E."/>
            <person name="Gueddou A."/>
            <person name="Hezbri K."/>
            <person name="Ktari K."/>
            <person name="Nouioui I."/>
            <person name="Morris K."/>
            <person name="Simpson S."/>
            <person name="Abebe-Akele F."/>
            <person name="Thomas K."/>
            <person name="Gtari M."/>
            <person name="Tisa L.S."/>
        </authorList>
    </citation>
    <scope>NUCLEOTIDE SEQUENCE [LARGE SCALE GENOMIC DNA]</scope>
    <source>
        <strain evidence="12">NRRL B-16386</strain>
    </source>
</reference>
<dbReference type="GO" id="GO:0046872">
    <property type="term" value="F:metal ion binding"/>
    <property type="evidence" value="ECO:0007669"/>
    <property type="project" value="UniProtKB-KW"/>
</dbReference>
<dbReference type="Proteomes" id="UP000188929">
    <property type="component" value="Unassembled WGS sequence"/>
</dbReference>
<comment type="caution">
    <text evidence="11">The sequence shown here is derived from an EMBL/GenBank/DDBJ whole genome shotgun (WGS) entry which is preliminary data.</text>
</comment>
<name>A0A1V2I5J3_9ACTN</name>
<dbReference type="OrthoDB" id="9803128at2"/>
<gene>
    <name evidence="11" type="ORF">BL253_24940</name>
</gene>
<dbReference type="EMBL" id="MOMC01000051">
    <property type="protein sequence ID" value="ONH26431.1"/>
    <property type="molecule type" value="Genomic_DNA"/>
</dbReference>
<keyword evidence="7" id="KW-0067">ATP-binding</keyword>
<dbReference type="InterPro" id="IPR052038">
    <property type="entry name" value="Type-VII_TA_antitoxin"/>
</dbReference>
<dbReference type="Gene3D" id="3.30.460.10">
    <property type="entry name" value="Beta Polymerase, domain 2"/>
    <property type="match status" value="1"/>
</dbReference>
<dbReference type="InterPro" id="IPR043519">
    <property type="entry name" value="NT_sf"/>
</dbReference>
<dbReference type="AlphaFoldDB" id="A0A1V2I5J3"/>
<dbReference type="SUPFAM" id="SSF81301">
    <property type="entry name" value="Nucleotidyltransferase"/>
    <property type="match status" value="1"/>
</dbReference>
<dbReference type="RefSeq" id="WP_076819722.1">
    <property type="nucleotide sequence ID" value="NZ_MOMC01000051.1"/>
</dbReference>
<evidence type="ECO:0000256" key="9">
    <source>
        <dbReference type="ARBA" id="ARBA00038276"/>
    </source>
</evidence>
<evidence type="ECO:0000256" key="8">
    <source>
        <dbReference type="ARBA" id="ARBA00022842"/>
    </source>
</evidence>